<dbReference type="AlphaFoldDB" id="A0A286GSJ7"/>
<dbReference type="EMBL" id="OCNK01000002">
    <property type="protein sequence ID" value="SOD98442.1"/>
    <property type="molecule type" value="Genomic_DNA"/>
</dbReference>
<dbReference type="Pfam" id="PF01965">
    <property type="entry name" value="DJ-1_PfpI"/>
    <property type="match status" value="1"/>
</dbReference>
<dbReference type="Pfam" id="PF12833">
    <property type="entry name" value="HTH_18"/>
    <property type="match status" value="1"/>
</dbReference>
<evidence type="ECO:0000313" key="5">
    <source>
        <dbReference type="EMBL" id="SOD98442.1"/>
    </source>
</evidence>
<organism evidence="5 6">
    <name type="scientific">Blastococcus haudaquaticus</name>
    <dbReference type="NCBI Taxonomy" id="1938745"/>
    <lineage>
        <taxon>Bacteria</taxon>
        <taxon>Bacillati</taxon>
        <taxon>Actinomycetota</taxon>
        <taxon>Actinomycetes</taxon>
        <taxon>Geodermatophilales</taxon>
        <taxon>Geodermatophilaceae</taxon>
        <taxon>Blastococcus</taxon>
    </lineage>
</organism>
<reference evidence="6" key="1">
    <citation type="submission" date="2017-09" db="EMBL/GenBank/DDBJ databases">
        <authorList>
            <person name="Varghese N."/>
            <person name="Submissions S."/>
        </authorList>
    </citation>
    <scope>NUCLEOTIDE SEQUENCE [LARGE SCALE GENOMIC DNA]</scope>
    <source>
        <strain evidence="6">DSM 44270</strain>
    </source>
</reference>
<dbReference type="PROSITE" id="PS00041">
    <property type="entry name" value="HTH_ARAC_FAMILY_1"/>
    <property type="match status" value="1"/>
</dbReference>
<sequence>MTDPRRVAVALFEGVEMLDVSGPAEVLATATRLLAVQGRPGYAVTLVAGSLDPVVTSNGIRVLPDATFAQLTGHWDTFVVPGALRPTGGLPDAVVAPEVVAWLAGRAPDADRVAAVCAGARIVAMAGLLDGRAATTHWAVAPALAAQHPEIEVDPDPIFIRSGNVWTSAGVTAGMDLALALVEADHGRAVALAVARWLVMYVKRPGGQSQFSVALSMQRPERDDVAALPGWIADNLAADLSVPALAARARLSARHLARVFAEQVGSTPAAFVEAARVEGARRLLEDGEDPLPAVARACGFGSVETLHRSFRRRLGVTPAQYRARFRSSTA</sequence>
<dbReference type="InterPro" id="IPR029062">
    <property type="entry name" value="Class_I_gatase-like"/>
</dbReference>
<keyword evidence="3" id="KW-0804">Transcription</keyword>
<evidence type="ECO:0000256" key="2">
    <source>
        <dbReference type="ARBA" id="ARBA00023125"/>
    </source>
</evidence>
<protein>
    <submittedName>
        <fullName evidence="5">Transcriptional regulator, AraC family with amidase-like domain</fullName>
    </submittedName>
</protein>
<dbReference type="GO" id="GO:0003700">
    <property type="term" value="F:DNA-binding transcription factor activity"/>
    <property type="evidence" value="ECO:0007669"/>
    <property type="project" value="InterPro"/>
</dbReference>
<dbReference type="PANTHER" id="PTHR43130">
    <property type="entry name" value="ARAC-FAMILY TRANSCRIPTIONAL REGULATOR"/>
    <property type="match status" value="1"/>
</dbReference>
<keyword evidence="6" id="KW-1185">Reference proteome</keyword>
<evidence type="ECO:0000256" key="3">
    <source>
        <dbReference type="ARBA" id="ARBA00023163"/>
    </source>
</evidence>
<keyword evidence="2" id="KW-0238">DNA-binding</keyword>
<feature type="domain" description="HTH araC/xylS-type" evidence="4">
    <location>
        <begin position="226"/>
        <end position="324"/>
    </location>
</feature>
<dbReference type="SUPFAM" id="SSF46689">
    <property type="entry name" value="Homeodomain-like"/>
    <property type="match status" value="2"/>
</dbReference>
<proteinExistence type="predicted"/>
<dbReference type="PANTHER" id="PTHR43130:SF3">
    <property type="entry name" value="HTH-TYPE TRANSCRIPTIONAL REGULATOR RV1931C"/>
    <property type="match status" value="1"/>
</dbReference>
<accession>A0A286GSJ7</accession>
<keyword evidence="1" id="KW-0805">Transcription regulation</keyword>
<dbReference type="GO" id="GO:0043565">
    <property type="term" value="F:sequence-specific DNA binding"/>
    <property type="evidence" value="ECO:0007669"/>
    <property type="project" value="InterPro"/>
</dbReference>
<dbReference type="RefSeq" id="WP_097183625.1">
    <property type="nucleotide sequence ID" value="NZ_OCNK01000002.1"/>
</dbReference>
<dbReference type="SMART" id="SM00342">
    <property type="entry name" value="HTH_ARAC"/>
    <property type="match status" value="1"/>
</dbReference>
<dbReference type="OrthoDB" id="3992151at2"/>
<dbReference type="CDD" id="cd03137">
    <property type="entry name" value="GATase1_AraC_1"/>
    <property type="match status" value="1"/>
</dbReference>
<dbReference type="PROSITE" id="PS01124">
    <property type="entry name" value="HTH_ARAC_FAMILY_2"/>
    <property type="match status" value="1"/>
</dbReference>
<dbReference type="Gene3D" id="3.40.50.880">
    <property type="match status" value="1"/>
</dbReference>
<dbReference type="InterPro" id="IPR018062">
    <property type="entry name" value="HTH_AraC-typ_CS"/>
</dbReference>
<dbReference type="Gene3D" id="1.10.10.60">
    <property type="entry name" value="Homeodomain-like"/>
    <property type="match status" value="1"/>
</dbReference>
<evidence type="ECO:0000313" key="6">
    <source>
        <dbReference type="Proteomes" id="UP000219482"/>
    </source>
</evidence>
<gene>
    <name evidence="5" type="ORF">SAMN06272739_1899</name>
</gene>
<evidence type="ECO:0000259" key="4">
    <source>
        <dbReference type="PROSITE" id="PS01124"/>
    </source>
</evidence>
<evidence type="ECO:0000256" key="1">
    <source>
        <dbReference type="ARBA" id="ARBA00023015"/>
    </source>
</evidence>
<dbReference type="InterPro" id="IPR052158">
    <property type="entry name" value="INH-QAR"/>
</dbReference>
<dbReference type="InterPro" id="IPR009057">
    <property type="entry name" value="Homeodomain-like_sf"/>
</dbReference>
<dbReference type="InterPro" id="IPR002818">
    <property type="entry name" value="DJ-1/PfpI"/>
</dbReference>
<dbReference type="SUPFAM" id="SSF52317">
    <property type="entry name" value="Class I glutamine amidotransferase-like"/>
    <property type="match status" value="1"/>
</dbReference>
<dbReference type="Proteomes" id="UP000219482">
    <property type="component" value="Unassembled WGS sequence"/>
</dbReference>
<dbReference type="InterPro" id="IPR018060">
    <property type="entry name" value="HTH_AraC"/>
</dbReference>
<name>A0A286GSJ7_9ACTN</name>